<comment type="subcellular location">
    <subcellularLocation>
        <location evidence="7">Cytoplasm</location>
    </subcellularLocation>
</comment>
<evidence type="ECO:0000256" key="2">
    <source>
        <dbReference type="ARBA" id="ARBA00022741"/>
    </source>
</evidence>
<dbReference type="PROSITE" id="PS51195">
    <property type="entry name" value="Q_MOTIF"/>
    <property type="match status" value="1"/>
</dbReference>
<sequence>MSFSELGLSDKLVRAVAELGYAEPTPIQRQAIPAILKGGDLLAGAQTGTGKTAGFTLPLLHRLSASQPNKVQTPQGMRFPIRALVLTPTRELAAQVEESVRAYGKYLPLKSMVMFGGVGINPQIDALKRGVDIVVATPGRLLDHVGQRTIDLSHIELLVLDEADRMLDMGFIHDIRKILNILPPKRQNLLFSATFSDDIRELADRLLDKPALIEVARRNTTAETVEQRIYPVDRERKRELLAKLVRDNDWHQVLVFTRTKHGANRLAEQLTRDGIPALAIHGNKSQSARTRALTEFKAGTLRVLVATDIAARGIDIDQLPHVVNFDLPNVPEDYVHRIGRTGRAGAQGEAISLVCVDEHGLLRDIERLIKRELPRTVLEGFEPDPTIAAEPIPNGRNSAGRGGNARGGRPGGGRSQQPRQASGNATPREPRAPREPREPRRESSGNGQGQAQNQGQGQGRNGGGSRQRQAQGQRDGQAAPKPRNGHGAGNGQSQARGQRQGNGQGQGQGNGNGQGGQGGQQRRASNTQAAQPAHKGQPAKQPFNGLFAKAAALLGGRKA</sequence>
<proteinExistence type="inferred from homology"/>
<dbReference type="Proteomes" id="UP001189225">
    <property type="component" value="Unassembled WGS sequence"/>
</dbReference>
<dbReference type="InterPro" id="IPR044742">
    <property type="entry name" value="DEAD/DEAH_RhlB"/>
</dbReference>
<dbReference type="CDD" id="cd00268">
    <property type="entry name" value="DEADc"/>
    <property type="match status" value="1"/>
</dbReference>
<dbReference type="GO" id="GO:0005524">
    <property type="term" value="F:ATP binding"/>
    <property type="evidence" value="ECO:0007669"/>
    <property type="project" value="UniProtKB-UniRule"/>
</dbReference>
<dbReference type="CDD" id="cd18787">
    <property type="entry name" value="SF2_C_DEAD"/>
    <property type="match status" value="1"/>
</dbReference>
<dbReference type="FunFam" id="3.40.50.300:FF:000108">
    <property type="entry name" value="ATP-dependent RNA helicase RhlE"/>
    <property type="match status" value="1"/>
</dbReference>
<keyword evidence="3 7" id="KW-0378">Hydrolase</keyword>
<dbReference type="SMART" id="SM00490">
    <property type="entry name" value="HELICc"/>
    <property type="match status" value="1"/>
</dbReference>
<dbReference type="RefSeq" id="WP_316900124.1">
    <property type="nucleotide sequence ID" value="NZ_CATWHI010000003.1"/>
</dbReference>
<dbReference type="InterPro" id="IPR014001">
    <property type="entry name" value="Helicase_ATP-bd"/>
</dbReference>
<dbReference type="GO" id="GO:0042255">
    <property type="term" value="P:ribosome assembly"/>
    <property type="evidence" value="ECO:0007669"/>
    <property type="project" value="InterPro"/>
</dbReference>
<accession>A0AB72X6F6</accession>
<dbReference type="SUPFAM" id="SSF52540">
    <property type="entry name" value="P-loop containing nucleoside triphosphate hydrolases"/>
    <property type="match status" value="1"/>
</dbReference>
<evidence type="ECO:0000313" key="14">
    <source>
        <dbReference type="Proteomes" id="UP001189225"/>
    </source>
</evidence>
<feature type="compositionally biased region" description="Low complexity" evidence="9">
    <location>
        <begin position="466"/>
        <end position="479"/>
    </location>
</feature>
<keyword evidence="1 7" id="KW-0963">Cytoplasm</keyword>
<evidence type="ECO:0000259" key="12">
    <source>
        <dbReference type="PROSITE" id="PS51195"/>
    </source>
</evidence>
<comment type="caution">
    <text evidence="13">The sequence shown here is derived from an EMBL/GenBank/DDBJ whole genome shotgun (WGS) entry which is preliminary data.</text>
</comment>
<dbReference type="PROSITE" id="PS51194">
    <property type="entry name" value="HELICASE_CTER"/>
    <property type="match status" value="1"/>
</dbReference>
<evidence type="ECO:0000259" key="10">
    <source>
        <dbReference type="PROSITE" id="PS51192"/>
    </source>
</evidence>
<feature type="domain" description="DEAD-box RNA helicase Q" evidence="12">
    <location>
        <begin position="1"/>
        <end position="29"/>
    </location>
</feature>
<evidence type="ECO:0000256" key="9">
    <source>
        <dbReference type="SAM" id="MobiDB-lite"/>
    </source>
</evidence>
<dbReference type="InterPro" id="IPR001650">
    <property type="entry name" value="Helicase_C-like"/>
</dbReference>
<evidence type="ECO:0000313" key="13">
    <source>
        <dbReference type="EMBL" id="CAJ0740605.1"/>
    </source>
</evidence>
<name>A0AB72X6F6_9RALS</name>
<dbReference type="InterPro" id="IPR011545">
    <property type="entry name" value="DEAD/DEAH_box_helicase_dom"/>
</dbReference>
<dbReference type="GO" id="GO:0003676">
    <property type="term" value="F:nucleic acid binding"/>
    <property type="evidence" value="ECO:0007669"/>
    <property type="project" value="InterPro"/>
</dbReference>
<keyword evidence="14" id="KW-1185">Reference proteome</keyword>
<dbReference type="InterPro" id="IPR000629">
    <property type="entry name" value="RNA-helicase_DEAD-box_CS"/>
</dbReference>
<dbReference type="GO" id="GO:0005829">
    <property type="term" value="C:cytosol"/>
    <property type="evidence" value="ECO:0007669"/>
    <property type="project" value="TreeGrafter"/>
</dbReference>
<evidence type="ECO:0000256" key="4">
    <source>
        <dbReference type="ARBA" id="ARBA00022806"/>
    </source>
</evidence>
<feature type="region of interest" description="Disordered" evidence="9">
    <location>
        <begin position="382"/>
        <end position="544"/>
    </location>
</feature>
<evidence type="ECO:0000256" key="5">
    <source>
        <dbReference type="ARBA" id="ARBA00022840"/>
    </source>
</evidence>
<feature type="compositionally biased region" description="Basic and acidic residues" evidence="9">
    <location>
        <begin position="428"/>
        <end position="443"/>
    </location>
</feature>
<keyword evidence="7" id="KW-0690">Ribosome biogenesis</keyword>
<comment type="catalytic activity">
    <reaction evidence="6 7">
        <text>ATP + H2O = ADP + phosphate + H(+)</text>
        <dbReference type="Rhea" id="RHEA:13065"/>
        <dbReference type="ChEBI" id="CHEBI:15377"/>
        <dbReference type="ChEBI" id="CHEBI:15378"/>
        <dbReference type="ChEBI" id="CHEBI:30616"/>
        <dbReference type="ChEBI" id="CHEBI:43474"/>
        <dbReference type="ChEBI" id="CHEBI:456216"/>
        <dbReference type="EC" id="3.6.4.13"/>
    </reaction>
</comment>
<feature type="domain" description="Helicase C-terminal" evidence="11">
    <location>
        <begin position="224"/>
        <end position="384"/>
    </location>
</feature>
<dbReference type="GO" id="GO:0003724">
    <property type="term" value="F:RNA helicase activity"/>
    <property type="evidence" value="ECO:0007669"/>
    <property type="project" value="UniProtKB-UniRule"/>
</dbReference>
<dbReference type="SMART" id="SM00487">
    <property type="entry name" value="DEXDc"/>
    <property type="match status" value="1"/>
</dbReference>
<organism evidence="13 14">
    <name type="scientific">Ralstonia edaphi</name>
    <dbReference type="NCBI Taxonomy" id="3058599"/>
    <lineage>
        <taxon>Bacteria</taxon>
        <taxon>Pseudomonadati</taxon>
        <taxon>Pseudomonadota</taxon>
        <taxon>Betaproteobacteria</taxon>
        <taxon>Burkholderiales</taxon>
        <taxon>Burkholderiaceae</taxon>
        <taxon>Ralstonia</taxon>
    </lineage>
</organism>
<dbReference type="PANTHER" id="PTHR47959:SF13">
    <property type="entry name" value="ATP-DEPENDENT RNA HELICASE RHLE"/>
    <property type="match status" value="1"/>
</dbReference>
<dbReference type="Pfam" id="PF00270">
    <property type="entry name" value="DEAD"/>
    <property type="match status" value="1"/>
</dbReference>
<dbReference type="InterPro" id="IPR014014">
    <property type="entry name" value="RNA_helicase_DEAD_Q_motif"/>
</dbReference>
<feature type="compositionally biased region" description="Gly residues" evidence="9">
    <location>
        <begin position="400"/>
        <end position="414"/>
    </location>
</feature>
<keyword evidence="5 7" id="KW-0067">ATP-binding</keyword>
<comment type="similarity">
    <text evidence="7">Belongs to the DEAD box helicase family. RhlE subfamily.</text>
</comment>
<keyword evidence="2 7" id="KW-0547">Nucleotide-binding</keyword>
<feature type="compositionally biased region" description="Gly residues" evidence="9">
    <location>
        <begin position="456"/>
        <end position="465"/>
    </location>
</feature>
<dbReference type="InterPro" id="IPR027417">
    <property type="entry name" value="P-loop_NTPase"/>
</dbReference>
<dbReference type="FunFam" id="3.40.50.300:FF:000468">
    <property type="entry name" value="ATP-dependent RNA helicase RhlE"/>
    <property type="match status" value="1"/>
</dbReference>
<comment type="function">
    <text evidence="7">DEAD-box RNA helicase involved in ribosome assembly. Has RNA-dependent ATPase activity and unwinds double-stranded RNA.</text>
</comment>
<keyword evidence="4 7" id="KW-0347">Helicase</keyword>
<evidence type="ECO:0000256" key="6">
    <source>
        <dbReference type="ARBA" id="ARBA00047984"/>
    </source>
</evidence>
<evidence type="ECO:0000256" key="8">
    <source>
        <dbReference type="PROSITE-ProRule" id="PRU00552"/>
    </source>
</evidence>
<dbReference type="PANTHER" id="PTHR47959">
    <property type="entry name" value="ATP-DEPENDENT RNA HELICASE RHLE-RELATED"/>
    <property type="match status" value="1"/>
</dbReference>
<protein>
    <recommendedName>
        <fullName evidence="7">ATP-dependent RNA helicase RhlE</fullName>
        <ecNumber evidence="7">3.6.4.13</ecNumber>
    </recommendedName>
</protein>
<evidence type="ECO:0000259" key="11">
    <source>
        <dbReference type="PROSITE" id="PS51194"/>
    </source>
</evidence>
<dbReference type="InterPro" id="IPR028622">
    <property type="entry name" value="DEAD_helicase_RhlE"/>
</dbReference>
<dbReference type="Pfam" id="PF00271">
    <property type="entry name" value="Helicase_C"/>
    <property type="match status" value="1"/>
</dbReference>
<dbReference type="PROSITE" id="PS00039">
    <property type="entry name" value="DEAD_ATP_HELICASE"/>
    <property type="match status" value="1"/>
</dbReference>
<evidence type="ECO:0000256" key="3">
    <source>
        <dbReference type="ARBA" id="ARBA00022801"/>
    </source>
</evidence>
<evidence type="ECO:0000256" key="1">
    <source>
        <dbReference type="ARBA" id="ARBA00022490"/>
    </source>
</evidence>
<feature type="domain" description="Helicase ATP-binding" evidence="10">
    <location>
        <begin position="32"/>
        <end position="213"/>
    </location>
</feature>
<gene>
    <name evidence="13" type="primary">rhlE_2</name>
    <name evidence="7" type="synonym">rhlE</name>
    <name evidence="13" type="ORF">R16034_02218</name>
</gene>
<dbReference type="Gene3D" id="3.40.50.300">
    <property type="entry name" value="P-loop containing nucleotide triphosphate hydrolases"/>
    <property type="match status" value="2"/>
</dbReference>
<feature type="compositionally biased region" description="Gly residues" evidence="9">
    <location>
        <begin position="500"/>
        <end position="519"/>
    </location>
</feature>
<reference evidence="13 14" key="1">
    <citation type="submission" date="2023-07" db="EMBL/GenBank/DDBJ databases">
        <authorList>
            <person name="Peeters C."/>
        </authorList>
    </citation>
    <scope>NUCLEOTIDE SEQUENCE [LARGE SCALE GENOMIC DNA]</scope>
    <source>
        <strain evidence="13 14">R-16034</strain>
    </source>
</reference>
<dbReference type="EMBL" id="CATWHI010000003">
    <property type="protein sequence ID" value="CAJ0740605.1"/>
    <property type="molecule type" value="Genomic_DNA"/>
</dbReference>
<dbReference type="EC" id="3.6.4.13" evidence="7"/>
<dbReference type="GO" id="GO:0016787">
    <property type="term" value="F:hydrolase activity"/>
    <property type="evidence" value="ECO:0007669"/>
    <property type="project" value="UniProtKB-KW"/>
</dbReference>
<dbReference type="HAMAP" id="MF_00968">
    <property type="entry name" value="DEAD_helicase_RhlE"/>
    <property type="match status" value="1"/>
</dbReference>
<feature type="short sequence motif" description="Q motif" evidence="8">
    <location>
        <begin position="1"/>
        <end position="29"/>
    </location>
</feature>
<evidence type="ECO:0000256" key="7">
    <source>
        <dbReference type="HAMAP-Rule" id="MF_00968"/>
    </source>
</evidence>
<dbReference type="InterPro" id="IPR050079">
    <property type="entry name" value="DEAD_box_RNA_helicase"/>
</dbReference>
<dbReference type="GO" id="GO:0009266">
    <property type="term" value="P:response to temperature stimulus"/>
    <property type="evidence" value="ECO:0007669"/>
    <property type="project" value="UniProtKB-ARBA"/>
</dbReference>
<dbReference type="AlphaFoldDB" id="A0AB72X6F6"/>
<dbReference type="PROSITE" id="PS51192">
    <property type="entry name" value="HELICASE_ATP_BIND_1"/>
    <property type="match status" value="1"/>
</dbReference>